<protein>
    <submittedName>
        <fullName evidence="2">Trehalose utilization protein ThuA</fullName>
    </submittedName>
</protein>
<dbReference type="Gene3D" id="3.40.50.880">
    <property type="match status" value="1"/>
</dbReference>
<accession>A0A437KGC0</accession>
<organism evidence="2 3">
    <name type="scientific">Niallia taxi</name>
    <dbReference type="NCBI Taxonomy" id="2499688"/>
    <lineage>
        <taxon>Bacteria</taxon>
        <taxon>Bacillati</taxon>
        <taxon>Bacillota</taxon>
        <taxon>Bacilli</taxon>
        <taxon>Bacillales</taxon>
        <taxon>Bacillaceae</taxon>
        <taxon>Niallia</taxon>
    </lineage>
</organism>
<dbReference type="AlphaFoldDB" id="A0A437KGC0"/>
<dbReference type="SUPFAM" id="SSF52317">
    <property type="entry name" value="Class I glutamine amidotransferase-like"/>
    <property type="match status" value="1"/>
</dbReference>
<comment type="caution">
    <text evidence="2">The sequence shown here is derived from an EMBL/GenBank/DDBJ whole genome shotgun (WGS) entry which is preliminary data.</text>
</comment>
<dbReference type="InterPro" id="IPR029010">
    <property type="entry name" value="ThuA-like"/>
</dbReference>
<proteinExistence type="predicted"/>
<keyword evidence="3" id="KW-1185">Reference proteome</keyword>
<evidence type="ECO:0000259" key="1">
    <source>
        <dbReference type="Pfam" id="PF06283"/>
    </source>
</evidence>
<feature type="domain" description="ThuA-like" evidence="1">
    <location>
        <begin position="5"/>
        <end position="219"/>
    </location>
</feature>
<evidence type="ECO:0000313" key="2">
    <source>
        <dbReference type="EMBL" id="RVT67346.1"/>
    </source>
</evidence>
<sequence length="241" mass="27409">MANLITIWNENRHEKINSTVAEIYPTGIHGCIESILKNAGFETKTATLDEPEHGLTDEVLNKTEVLIWWGHIAHGEVKDEIVQKVQQRVLDGMGLIVLHSGHFSKIFKLLMGTSCDLKWREADDKERLWVVAPGHPIAEGIGEYIEIEKEEMYGEHFDIPAPDELIFTSWFTGGEVFRSGCTYTRGNGKIFYFRPGHETYPTYHHKDVQQVIINAVKWAKPVARNRPVYGNSQPLENPTAN</sequence>
<dbReference type="PIRSF" id="PIRSF030013">
    <property type="entry name" value="ThuA"/>
    <property type="match status" value="1"/>
</dbReference>
<dbReference type="Pfam" id="PF06283">
    <property type="entry name" value="ThuA"/>
    <property type="match status" value="1"/>
</dbReference>
<evidence type="ECO:0000313" key="3">
    <source>
        <dbReference type="Proteomes" id="UP000288024"/>
    </source>
</evidence>
<dbReference type="Proteomes" id="UP000288024">
    <property type="component" value="Unassembled WGS sequence"/>
</dbReference>
<dbReference type="InterPro" id="IPR009381">
    <property type="entry name" value="Trehalose_catabolism_ThuA_prok"/>
</dbReference>
<name>A0A437KGC0_9BACI</name>
<dbReference type="InterPro" id="IPR029062">
    <property type="entry name" value="Class_I_gatase-like"/>
</dbReference>
<gene>
    <name evidence="2" type="ORF">EM808_02390</name>
</gene>
<reference evidence="2 3" key="1">
    <citation type="submission" date="2019-01" db="EMBL/GenBank/DDBJ databases">
        <title>Bacillus sp. M5HDSG1-1, whole genome shotgun sequence.</title>
        <authorList>
            <person name="Tuo L."/>
        </authorList>
    </citation>
    <scope>NUCLEOTIDE SEQUENCE [LARGE SCALE GENOMIC DNA]</scope>
    <source>
        <strain evidence="2 3">M5HDSG1-1</strain>
    </source>
</reference>
<dbReference type="EMBL" id="RZTZ01000001">
    <property type="protein sequence ID" value="RVT67346.1"/>
    <property type="molecule type" value="Genomic_DNA"/>
</dbReference>